<dbReference type="Pfam" id="PF06429">
    <property type="entry name" value="Flg_bbr_C"/>
    <property type="match status" value="1"/>
</dbReference>
<dbReference type="GO" id="GO:0005576">
    <property type="term" value="C:extracellular region"/>
    <property type="evidence" value="ECO:0007669"/>
    <property type="project" value="UniProtKB-SubCell"/>
</dbReference>
<dbReference type="STRING" id="698738.OLEAN_C12010"/>
<comment type="similarity">
    <text evidence="3">Belongs to the flagella basal body rod proteins family.</text>
</comment>
<dbReference type="EMBL" id="FO203512">
    <property type="protein sequence ID" value="CCK75377.1"/>
    <property type="molecule type" value="Genomic_DNA"/>
</dbReference>
<dbReference type="PANTHER" id="PTHR30033:SF1">
    <property type="entry name" value="FLAGELLAR HOOK-ASSOCIATED PROTEIN 1"/>
    <property type="match status" value="1"/>
</dbReference>
<gene>
    <name evidence="10" type="primary">flgK</name>
    <name evidence="10" type="ORF">OLEAN_C12010</name>
</gene>
<dbReference type="InterPro" id="IPR002371">
    <property type="entry name" value="FlgK"/>
</dbReference>
<protein>
    <recommendedName>
        <fullName evidence="4">Flagellar hook-associated protein 1</fullName>
    </recommendedName>
</protein>
<keyword evidence="10" id="KW-0966">Cell projection</keyword>
<dbReference type="GO" id="GO:0044780">
    <property type="term" value="P:bacterial-type flagellum assembly"/>
    <property type="evidence" value="ECO:0007669"/>
    <property type="project" value="InterPro"/>
</dbReference>
<evidence type="ECO:0000256" key="2">
    <source>
        <dbReference type="ARBA" id="ARBA00004613"/>
    </source>
</evidence>
<dbReference type="GO" id="GO:0005198">
    <property type="term" value="F:structural molecule activity"/>
    <property type="evidence" value="ECO:0007669"/>
    <property type="project" value="InterPro"/>
</dbReference>
<evidence type="ECO:0000259" key="9">
    <source>
        <dbReference type="Pfam" id="PF22638"/>
    </source>
</evidence>
<dbReference type="InterPro" id="IPR053927">
    <property type="entry name" value="FlgK_helical"/>
</dbReference>
<reference evidence="10 11" key="1">
    <citation type="journal article" date="2013" name="Nat. Commun.">
        <title>Genome sequence and functional genomic analysis of the oil-degrading bacterium Oleispira antarctica.</title>
        <authorList>
            <person name="Kube M."/>
            <person name="Chernikova T.N."/>
            <person name="Al-Ramahi Y."/>
            <person name="Beloqui A."/>
            <person name="Lopez-Cortez N."/>
            <person name="Guazzaroni M.E."/>
            <person name="Heipieper H.J."/>
            <person name="Klages S."/>
            <person name="Kotsyurbenko O.R."/>
            <person name="Langer I."/>
            <person name="Nechitaylo T.Y."/>
            <person name="Lunsdorf H."/>
            <person name="Fernandez M."/>
            <person name="Juarez S."/>
            <person name="Ciordia S."/>
            <person name="Singer A."/>
            <person name="Kagan O."/>
            <person name="Egorova O."/>
            <person name="Petit P.A."/>
            <person name="Stogios P."/>
            <person name="Kim Y."/>
            <person name="Tchigvintsev A."/>
            <person name="Flick R."/>
            <person name="Denaro R."/>
            <person name="Genovese M."/>
            <person name="Albar J.P."/>
            <person name="Reva O.N."/>
            <person name="Martinez-Gomariz M."/>
            <person name="Tran H."/>
            <person name="Ferrer M."/>
            <person name="Savchenko A."/>
            <person name="Yakunin A.F."/>
            <person name="Yakimov M.M."/>
            <person name="Golyshina O.V."/>
            <person name="Reinhardt R."/>
            <person name="Golyshin P.N."/>
        </authorList>
    </citation>
    <scope>NUCLEOTIDE SEQUENCE [LARGE SCALE GENOMIC DNA]</scope>
</reference>
<evidence type="ECO:0000259" key="7">
    <source>
        <dbReference type="Pfam" id="PF00460"/>
    </source>
</evidence>
<keyword evidence="11" id="KW-1185">Reference proteome</keyword>
<evidence type="ECO:0000313" key="11">
    <source>
        <dbReference type="Proteomes" id="UP000032749"/>
    </source>
</evidence>
<dbReference type="GO" id="GO:0009424">
    <property type="term" value="C:bacterial-type flagellum hook"/>
    <property type="evidence" value="ECO:0007669"/>
    <property type="project" value="InterPro"/>
</dbReference>
<dbReference type="PRINTS" id="PR01005">
    <property type="entry name" value="FLGHOOKAP1"/>
</dbReference>
<dbReference type="KEGG" id="oai:OLEAN_C12010"/>
<comment type="subcellular location">
    <subcellularLocation>
        <location evidence="1">Bacterial flagellum</location>
    </subcellularLocation>
    <subcellularLocation>
        <location evidence="2">Secreted</location>
    </subcellularLocation>
</comment>
<dbReference type="PANTHER" id="PTHR30033">
    <property type="entry name" value="FLAGELLAR HOOK-ASSOCIATED PROTEIN 1"/>
    <property type="match status" value="1"/>
</dbReference>
<dbReference type="InterPro" id="IPR010930">
    <property type="entry name" value="Flg_bb/hook_C_dom"/>
</dbReference>
<feature type="domain" description="Flagellar basal-body/hook protein C-terminal" evidence="8">
    <location>
        <begin position="951"/>
        <end position="990"/>
    </location>
</feature>
<evidence type="ECO:0000313" key="10">
    <source>
        <dbReference type="EMBL" id="CCK75377.1"/>
    </source>
</evidence>
<dbReference type="Pfam" id="PF22638">
    <property type="entry name" value="FlgK_D1"/>
    <property type="match status" value="1"/>
</dbReference>
<evidence type="ECO:0000256" key="4">
    <source>
        <dbReference type="ARBA" id="ARBA00016244"/>
    </source>
</evidence>
<dbReference type="InterPro" id="IPR001444">
    <property type="entry name" value="Flag_bb_rod_N"/>
</dbReference>
<dbReference type="SUPFAM" id="SSF64518">
    <property type="entry name" value="Phase 1 flagellin"/>
    <property type="match status" value="1"/>
</dbReference>
<dbReference type="NCBIfam" id="TIGR02492">
    <property type="entry name" value="flgK_ends"/>
    <property type="match status" value="1"/>
</dbReference>
<evidence type="ECO:0000256" key="3">
    <source>
        <dbReference type="ARBA" id="ARBA00009677"/>
    </source>
</evidence>
<accession>R4YL87</accession>
<dbReference type="Pfam" id="PF00460">
    <property type="entry name" value="Flg_bb_rod"/>
    <property type="match status" value="1"/>
</dbReference>
<feature type="domain" description="Flagellar hook-associated protein FlgK helical" evidence="9">
    <location>
        <begin position="93"/>
        <end position="326"/>
    </location>
</feature>
<keyword evidence="10" id="KW-0282">Flagellum</keyword>
<evidence type="ECO:0000256" key="1">
    <source>
        <dbReference type="ARBA" id="ARBA00004365"/>
    </source>
</evidence>
<dbReference type="PATRIC" id="fig|698738.3.peg.1247"/>
<feature type="domain" description="Flagellar basal body rod protein N-terminal" evidence="7">
    <location>
        <begin position="7"/>
        <end position="34"/>
    </location>
</feature>
<keyword evidence="6" id="KW-0975">Bacterial flagellum</keyword>
<dbReference type="AlphaFoldDB" id="R4YL87"/>
<evidence type="ECO:0000259" key="8">
    <source>
        <dbReference type="Pfam" id="PF06429"/>
    </source>
</evidence>
<dbReference type="Proteomes" id="UP000032749">
    <property type="component" value="Chromosome"/>
</dbReference>
<sequence length="992" mass="106204">MGDLLGIGISGLKAQQTALSVTGHNITNAGTEGYSRQTVNFNENTPQFTGGVWTGNGVSVDSVKRVYDEFLTEQMQRDSSIFNEFDTLSLNASQIDSLLADSGTGIQPGVERMFGALQSVVDDPSSLPARQVLISESNGLVDRFSSINDRLNDQSNIINGQMEVIASQISTIGSAIAELNQQIQFALAASNGSQPNDMLDQRDKLITDLSALVAVEVNTQDGSAVNVFIGNGQALVIGSESNEVFTQAGNSDPSRVGIYFRKGDLVQEITPEIKGGQLGGMLQFRETVLEPTINGLGRVAMSINEAFNEQHKLGIDFEGSKGTNFFKDINSPSNTYSRAQGDARNEQPNDRLVSVHITDSSKLSIDNYRMEFPGPGDFIFKVYNDTTGEELETTALTGLLPQSLEIDGFEIRLEAGTFQAGDKFLITPTRTGASNLDMKITRPEEVAIASPISTDSAIGNRGSGAISQGAVYDVNTPYLASEGEMDPPLLVKFTSATTYDVLDNSDPGNPIPLFPPLMNQTYVPGISNNILPPDEGKTAFTSFGGYLPVSPTYQAPTPAPVVTATNGFFPERITVNIEDPRTGLKTAQPLLTTPANSSAKEIARLLSERDGVEANARTTVELSNFISDANPLMNTGITLNGIALTDTLGSGQTKYDENYPELVPDPLTPNFIADRINANYDFRSQGIIAQSDGENVTIIALNGDDLSFDVTGDLGDGFAISNGQNIQLNPTGEAPFRNLSEFEGFNFNENGPFTYDLDVPGQGSFSLELTGNHATGADVLNEIKNKIETSGMSFAGNIDVALDEKGNISFQSRLPITGTGPNGSNKIAMGGEVKIVLDEHYSLDIEPPGNNLFDTNPVGEPVHFGFELEIEGLVKSGDEFTVKFNKDGTSDSRNGVALGNLQTQDTIGGNASFSDAYSILVEEVGSITSRAQINKESSQVLLRNSQDAIDSSSGVNLDEEAAALIKYELAYNASAKVIQVARDIFDTLINTF</sequence>
<evidence type="ECO:0000256" key="5">
    <source>
        <dbReference type="ARBA" id="ARBA00022525"/>
    </source>
</evidence>
<evidence type="ECO:0000256" key="6">
    <source>
        <dbReference type="ARBA" id="ARBA00023143"/>
    </source>
</evidence>
<proteinExistence type="inferred from homology"/>
<keyword evidence="10" id="KW-0969">Cilium</keyword>
<organism evidence="10 11">
    <name type="scientific">Oleispira antarctica RB-8</name>
    <dbReference type="NCBI Taxonomy" id="698738"/>
    <lineage>
        <taxon>Bacteria</taxon>
        <taxon>Pseudomonadati</taxon>
        <taxon>Pseudomonadota</taxon>
        <taxon>Gammaproteobacteria</taxon>
        <taxon>Oceanospirillales</taxon>
        <taxon>Oceanospirillaceae</taxon>
        <taxon>Oleispira</taxon>
    </lineage>
</organism>
<name>R4YL87_OLEAN</name>
<dbReference type="OrthoDB" id="9802553at2"/>
<dbReference type="HOGENOM" id="CLU_012762_0_0_6"/>
<keyword evidence="5" id="KW-0964">Secreted</keyword>